<name>A0ABP9D8C0_9ACTN</name>
<dbReference type="CDD" id="cd05930">
    <property type="entry name" value="A_NRPS"/>
    <property type="match status" value="1"/>
</dbReference>
<feature type="domain" description="AMP-dependent synthetase/ligase" evidence="1">
    <location>
        <begin position="23"/>
        <end position="362"/>
    </location>
</feature>
<dbReference type="PANTHER" id="PTHR45527:SF1">
    <property type="entry name" value="FATTY ACID SYNTHASE"/>
    <property type="match status" value="1"/>
</dbReference>
<dbReference type="RefSeq" id="WP_345695199.1">
    <property type="nucleotide sequence ID" value="NZ_BAABIS010000001.1"/>
</dbReference>
<dbReference type="EMBL" id="BAABIS010000001">
    <property type="protein sequence ID" value="GAA4834499.1"/>
    <property type="molecule type" value="Genomic_DNA"/>
</dbReference>
<organism evidence="3 4">
    <name type="scientific">Kitasatospora terrestris</name>
    <dbReference type="NCBI Taxonomy" id="258051"/>
    <lineage>
        <taxon>Bacteria</taxon>
        <taxon>Bacillati</taxon>
        <taxon>Actinomycetota</taxon>
        <taxon>Actinomycetes</taxon>
        <taxon>Kitasatosporales</taxon>
        <taxon>Streptomycetaceae</taxon>
        <taxon>Kitasatospora</taxon>
    </lineage>
</organism>
<protein>
    <recommendedName>
        <fullName evidence="5">Amino acid adenylation domain-containing protein</fullName>
    </recommendedName>
</protein>
<dbReference type="InterPro" id="IPR025110">
    <property type="entry name" value="AMP-bd_C"/>
</dbReference>
<proteinExistence type="predicted"/>
<dbReference type="InterPro" id="IPR042099">
    <property type="entry name" value="ANL_N_sf"/>
</dbReference>
<evidence type="ECO:0000313" key="3">
    <source>
        <dbReference type="EMBL" id="GAA4834499.1"/>
    </source>
</evidence>
<accession>A0ABP9D8C0</accession>
<dbReference type="InterPro" id="IPR000873">
    <property type="entry name" value="AMP-dep_synth/lig_dom"/>
</dbReference>
<dbReference type="InterPro" id="IPR010071">
    <property type="entry name" value="AA_adenyl_dom"/>
</dbReference>
<evidence type="ECO:0000259" key="1">
    <source>
        <dbReference type="Pfam" id="PF00501"/>
    </source>
</evidence>
<dbReference type="NCBIfam" id="TIGR01733">
    <property type="entry name" value="AA-adenyl-dom"/>
    <property type="match status" value="1"/>
</dbReference>
<reference evidence="4" key="1">
    <citation type="journal article" date="2019" name="Int. J. Syst. Evol. Microbiol.">
        <title>The Global Catalogue of Microorganisms (GCM) 10K type strain sequencing project: providing services to taxonomists for standard genome sequencing and annotation.</title>
        <authorList>
            <consortium name="The Broad Institute Genomics Platform"/>
            <consortium name="The Broad Institute Genome Sequencing Center for Infectious Disease"/>
            <person name="Wu L."/>
            <person name="Ma J."/>
        </authorList>
    </citation>
    <scope>NUCLEOTIDE SEQUENCE [LARGE SCALE GENOMIC DNA]</scope>
    <source>
        <strain evidence="4">JCM 13006</strain>
    </source>
</reference>
<dbReference type="Pfam" id="PF00501">
    <property type="entry name" value="AMP-binding"/>
    <property type="match status" value="1"/>
</dbReference>
<sequence>MSSTQTRREDGGTATDLRALLTSRARATPDAPAVTAGRTSFTYRQLFARAERLADALVRAGARPDGMIGVAVDRSAESVVAVLGTVLSGAAYVPIAADLPADRVRMIASDARPVAVTGVDRRVAEAAGTEFVPVDGGSAEDRPAREPAALHPDHAAYAIFTSGSTGRPKGVVISHRSVVSSTLTRFGVYPAPTTYAMLAPLTIDAAVAGLYFTLAAGGRLLVPDEEEIRDPQLLADLLVEERVSHLDGLPSQYAALLRYHPEALAGLRCVVLGGEALPHTVARLHLAEVPGAGLHNEYGPTESTVWATTHRCSEADPGPHVPIGRAIPGLRAEVLTGDLRPAAPGEVGEIYLSGQALARGYLGRPGLTAERFVALPGPDRPGQRMYRTGDLGHVDEAGELVYHGRSDHLVKVRGFRVELGEVETCLLEHPAVLDVAVVPHAARTGVRLVAVAVLAAGSELGSRELSGFAAARLPGYMVPSLWRRVDGLPTAVSGKVDRLLLSSEPTTVGSALPA</sequence>
<dbReference type="Pfam" id="PF13193">
    <property type="entry name" value="AMP-binding_C"/>
    <property type="match status" value="1"/>
</dbReference>
<evidence type="ECO:0000259" key="2">
    <source>
        <dbReference type="Pfam" id="PF13193"/>
    </source>
</evidence>
<dbReference type="PANTHER" id="PTHR45527">
    <property type="entry name" value="NONRIBOSOMAL PEPTIDE SYNTHETASE"/>
    <property type="match status" value="1"/>
</dbReference>
<dbReference type="Gene3D" id="3.40.50.12780">
    <property type="entry name" value="N-terminal domain of ligase-like"/>
    <property type="match status" value="1"/>
</dbReference>
<gene>
    <name evidence="3" type="ORF">GCM10023235_06320</name>
</gene>
<keyword evidence="4" id="KW-1185">Reference proteome</keyword>
<dbReference type="Proteomes" id="UP001501752">
    <property type="component" value="Unassembled WGS sequence"/>
</dbReference>
<evidence type="ECO:0000313" key="4">
    <source>
        <dbReference type="Proteomes" id="UP001501752"/>
    </source>
</evidence>
<dbReference type="InterPro" id="IPR045851">
    <property type="entry name" value="AMP-bd_C_sf"/>
</dbReference>
<dbReference type="Gene3D" id="3.30.300.30">
    <property type="match status" value="1"/>
</dbReference>
<evidence type="ECO:0008006" key="5">
    <source>
        <dbReference type="Google" id="ProtNLM"/>
    </source>
</evidence>
<comment type="caution">
    <text evidence="3">The sequence shown here is derived from an EMBL/GenBank/DDBJ whole genome shotgun (WGS) entry which is preliminary data.</text>
</comment>
<dbReference type="SUPFAM" id="SSF56801">
    <property type="entry name" value="Acetyl-CoA synthetase-like"/>
    <property type="match status" value="1"/>
</dbReference>
<feature type="domain" description="AMP-binding enzyme C-terminal" evidence="2">
    <location>
        <begin position="421"/>
        <end position="495"/>
    </location>
</feature>